<name>A0A1G7XS70_9FIRM</name>
<organism evidence="1 2">
    <name type="scientific">Desulfosporosinus hippei DSM 8344</name>
    <dbReference type="NCBI Taxonomy" id="1121419"/>
    <lineage>
        <taxon>Bacteria</taxon>
        <taxon>Bacillati</taxon>
        <taxon>Bacillota</taxon>
        <taxon>Clostridia</taxon>
        <taxon>Eubacteriales</taxon>
        <taxon>Desulfitobacteriaceae</taxon>
        <taxon>Desulfosporosinus</taxon>
    </lineage>
</organism>
<accession>A0A1G7XS70</accession>
<proteinExistence type="predicted"/>
<dbReference type="AlphaFoldDB" id="A0A1G7XS70"/>
<keyword evidence="2" id="KW-1185">Reference proteome</keyword>
<dbReference type="EMBL" id="FNCP01000007">
    <property type="protein sequence ID" value="SDG87085.1"/>
    <property type="molecule type" value="Genomic_DNA"/>
</dbReference>
<sequence length="54" mass="6374">MILNYRVELCRKCYFKRTHKCSITDFYIHNSAIALVKPGGECIKYTPIPWIPQL</sequence>
<evidence type="ECO:0000313" key="2">
    <source>
        <dbReference type="Proteomes" id="UP000198656"/>
    </source>
</evidence>
<evidence type="ECO:0000313" key="1">
    <source>
        <dbReference type="EMBL" id="SDG87085.1"/>
    </source>
</evidence>
<dbReference type="STRING" id="1121419.SAMN05443529_10784"/>
<reference evidence="2" key="1">
    <citation type="submission" date="2016-10" db="EMBL/GenBank/DDBJ databases">
        <authorList>
            <person name="Varghese N."/>
            <person name="Submissions S."/>
        </authorList>
    </citation>
    <scope>NUCLEOTIDE SEQUENCE [LARGE SCALE GENOMIC DNA]</scope>
    <source>
        <strain evidence="2">DSM 8344</strain>
    </source>
</reference>
<protein>
    <submittedName>
        <fullName evidence="1">Uncharacterized protein</fullName>
    </submittedName>
</protein>
<dbReference type="Proteomes" id="UP000198656">
    <property type="component" value="Unassembled WGS sequence"/>
</dbReference>
<gene>
    <name evidence="1" type="ORF">SAMN05443529_10784</name>
</gene>